<sequence>MDWQELTDLTHGQPFVVERVRLAGSGVVVEGRFEPPQLAQLSVDDQVFVAAFVRSHGSIKEMERIFGVSYPTIKSRLNRIAEHLDFVDTDPAPTGADVVDRLRRGEISVQEALAELERSR</sequence>
<protein>
    <recommendedName>
        <fullName evidence="1">DUF2089 domain-containing protein</fullName>
    </recommendedName>
</protein>
<evidence type="ECO:0000259" key="1">
    <source>
        <dbReference type="Pfam" id="PF09862"/>
    </source>
</evidence>
<name>A0A1C5J6U8_9ACTN</name>
<dbReference type="InterPro" id="IPR018658">
    <property type="entry name" value="DUF2089"/>
</dbReference>
<keyword evidence="3" id="KW-1185">Reference proteome</keyword>
<dbReference type="AlphaFoldDB" id="A0A1C5J6U8"/>
<dbReference type="RefSeq" id="WP_089013754.1">
    <property type="nucleotide sequence ID" value="NZ_LT607754.1"/>
</dbReference>
<proteinExistence type="predicted"/>
<organism evidence="2 3">
    <name type="scientific">Micromonospora inositola</name>
    <dbReference type="NCBI Taxonomy" id="47865"/>
    <lineage>
        <taxon>Bacteria</taxon>
        <taxon>Bacillati</taxon>
        <taxon>Actinomycetota</taxon>
        <taxon>Actinomycetes</taxon>
        <taxon>Micromonosporales</taxon>
        <taxon>Micromonosporaceae</taxon>
        <taxon>Micromonospora</taxon>
    </lineage>
</organism>
<dbReference type="Pfam" id="PF09862">
    <property type="entry name" value="DUF2089"/>
    <property type="match status" value="1"/>
</dbReference>
<dbReference type="EMBL" id="LT607754">
    <property type="protein sequence ID" value="SCG66292.1"/>
    <property type="molecule type" value="Genomic_DNA"/>
</dbReference>
<reference evidence="3" key="1">
    <citation type="submission" date="2016-06" db="EMBL/GenBank/DDBJ databases">
        <authorList>
            <person name="Varghese N."/>
            <person name="Submissions Spin"/>
        </authorList>
    </citation>
    <scope>NUCLEOTIDE SEQUENCE [LARGE SCALE GENOMIC DNA]</scope>
    <source>
        <strain evidence="3">DSM 43819</strain>
    </source>
</reference>
<evidence type="ECO:0000313" key="3">
    <source>
        <dbReference type="Proteomes" id="UP000198221"/>
    </source>
</evidence>
<evidence type="ECO:0000313" key="2">
    <source>
        <dbReference type="EMBL" id="SCG66292.1"/>
    </source>
</evidence>
<gene>
    <name evidence="2" type="ORF">GA0070613_4135</name>
</gene>
<feature type="domain" description="DUF2089" evidence="1">
    <location>
        <begin position="41"/>
        <end position="85"/>
    </location>
</feature>
<dbReference type="OrthoDB" id="9797643at2"/>
<accession>A0A1C5J6U8</accession>
<dbReference type="Proteomes" id="UP000198221">
    <property type="component" value="Chromosome I"/>
</dbReference>